<gene>
    <name evidence="1" type="ORF">PGLA1383_LOCUS6060</name>
    <name evidence="2" type="ORF">PGLA2088_LOCUS46734</name>
</gene>
<dbReference type="Gene3D" id="2.60.34.10">
    <property type="entry name" value="Substrate Binding Domain Of DNAk, Chain A, domain 1"/>
    <property type="match status" value="1"/>
</dbReference>
<name>A0A813LMI0_POLGL</name>
<proteinExistence type="predicted"/>
<dbReference type="Proteomes" id="UP000654075">
    <property type="component" value="Unassembled WGS sequence"/>
</dbReference>
<dbReference type="Proteomes" id="UP000626109">
    <property type="component" value="Unassembled WGS sequence"/>
</dbReference>
<dbReference type="SUPFAM" id="SSF100920">
    <property type="entry name" value="Heat shock protein 70kD (HSP70), peptide-binding domain"/>
    <property type="match status" value="1"/>
</dbReference>
<reference evidence="2" key="1">
    <citation type="submission" date="2021-02" db="EMBL/GenBank/DDBJ databases">
        <authorList>
            <person name="Dougan E. K."/>
            <person name="Rhodes N."/>
            <person name="Thang M."/>
            <person name="Chan C."/>
        </authorList>
    </citation>
    <scope>NUCLEOTIDE SEQUENCE</scope>
</reference>
<dbReference type="EMBL" id="CAJNNW010036295">
    <property type="protein sequence ID" value="CAE8733206.1"/>
    <property type="molecule type" value="Genomic_DNA"/>
</dbReference>
<sequence length="197" mass="21788">MIMATAALAIVHSTREQLHWSSTSAAPLPCSVALVSPSCTDYYKPELTPPVTRGVPRYDDEGEEADLDDNGILNICISDKYIDKNNQMTITFAKGHLSQAKINRLIQEAVNFKGVGEDVTKYGLEKLYYAQHPKQGEASGEIRGWRQRFITIGLAGVLGLVRRTSMPEKMKTSSRTCRRTGRVPEDVINLTITSLSS</sequence>
<dbReference type="EMBL" id="CAJNNV010002456">
    <property type="protein sequence ID" value="CAE8587219.1"/>
    <property type="molecule type" value="Genomic_DNA"/>
</dbReference>
<organism evidence="2 3">
    <name type="scientific">Polarella glacialis</name>
    <name type="common">Dinoflagellate</name>
    <dbReference type="NCBI Taxonomy" id="89957"/>
    <lineage>
        <taxon>Eukaryota</taxon>
        <taxon>Sar</taxon>
        <taxon>Alveolata</taxon>
        <taxon>Dinophyceae</taxon>
        <taxon>Suessiales</taxon>
        <taxon>Suessiaceae</taxon>
        <taxon>Polarella</taxon>
    </lineage>
</organism>
<evidence type="ECO:0000313" key="3">
    <source>
        <dbReference type="Proteomes" id="UP000626109"/>
    </source>
</evidence>
<evidence type="ECO:0000313" key="4">
    <source>
        <dbReference type="Proteomes" id="UP000654075"/>
    </source>
</evidence>
<dbReference type="InterPro" id="IPR029047">
    <property type="entry name" value="HSP70_peptide-bd_sf"/>
</dbReference>
<evidence type="ECO:0000313" key="1">
    <source>
        <dbReference type="EMBL" id="CAE8587219.1"/>
    </source>
</evidence>
<accession>A0A813LMI0</accession>
<comment type="caution">
    <text evidence="2">The sequence shown here is derived from an EMBL/GenBank/DDBJ whole genome shotgun (WGS) entry which is preliminary data.</text>
</comment>
<protein>
    <submittedName>
        <fullName evidence="2">Uncharacterized protein</fullName>
    </submittedName>
</protein>
<keyword evidence="4" id="KW-1185">Reference proteome</keyword>
<dbReference type="AlphaFoldDB" id="A0A813LMI0"/>
<evidence type="ECO:0000313" key="2">
    <source>
        <dbReference type="EMBL" id="CAE8733206.1"/>
    </source>
</evidence>